<keyword evidence="2" id="KW-1185">Reference proteome</keyword>
<evidence type="ECO:0000313" key="1">
    <source>
        <dbReference type="EMBL" id="MBR7827942.1"/>
    </source>
</evidence>
<organism evidence="1 2">
    <name type="scientific">Actinospica acidithermotolerans</name>
    <dbReference type="NCBI Taxonomy" id="2828514"/>
    <lineage>
        <taxon>Bacteria</taxon>
        <taxon>Bacillati</taxon>
        <taxon>Actinomycetota</taxon>
        <taxon>Actinomycetes</taxon>
        <taxon>Catenulisporales</taxon>
        <taxon>Actinospicaceae</taxon>
        <taxon>Actinospica</taxon>
    </lineage>
</organism>
<proteinExistence type="predicted"/>
<name>A0A941EB17_9ACTN</name>
<dbReference type="AlphaFoldDB" id="A0A941EB17"/>
<protein>
    <submittedName>
        <fullName evidence="1">Uncharacterized protein</fullName>
    </submittedName>
</protein>
<accession>A0A941EB17</accession>
<reference evidence="1" key="1">
    <citation type="submission" date="2021-04" db="EMBL/GenBank/DDBJ databases">
        <title>Genome based classification of Actinospica acidithermotolerans sp. nov., an actinobacterium isolated from an Indonesian hot spring.</title>
        <authorList>
            <person name="Kusuma A.B."/>
            <person name="Putra K.E."/>
            <person name="Nafisah S."/>
            <person name="Loh J."/>
            <person name="Nouioui I."/>
            <person name="Goodfellow M."/>
        </authorList>
    </citation>
    <scope>NUCLEOTIDE SEQUENCE</scope>
    <source>
        <strain evidence="1">MGRD01-02</strain>
    </source>
</reference>
<dbReference type="Proteomes" id="UP000676325">
    <property type="component" value="Unassembled WGS sequence"/>
</dbReference>
<sequence>MDVQSIAVMRVPFVFTQDDLLRTDEFVDEAKSRGFEVALDDLRQLHELGLLCPLFRVDDDPDPRLVIDVPPPMGNDPGYSALLAASQGRLHDPAAEGYSEAFPFEIPEGLSPREWWNGYLYSSWQLLNLFDALRDREWIEQGIDLADRMDGVRRARAVTLALAALAPRFMPGVIGQLSLPPFADQEAYFAFRHEAGAAKLLEAVGYDPARLRPEAERLLGWAHTRDPLIDWLPVLRHSDHTGWFKLKLQALHCAWARVAAEVLLRAHEELADAGALEQLPSLQGLMWHTALHDRLGAKAGEVPSLDRALGSFGLSPHPRVLMLVEGKTELIHIPALLAELGLARSDQVRVQKCGSSDINVQLITRYGITPRLGQKIGDVQLLDRIPTALVVVMDPEHQWTTQATRDNVRRILRDAIREEVELQGGEIGDSDLDWLVNIHVWGEDKYELANFTNDELVPKITEIALSRGNPLASTDGWEPELRAKLEAARQNHHDIKVPLGQMRIGDIKTALATALWPVLLAKCELELASGKITTPVLERVLEVRQIVARLSGTGYALQRPPYDETHAGE</sequence>
<dbReference type="RefSeq" id="WP_212519083.1">
    <property type="nucleotide sequence ID" value="NZ_JAGSOH010000045.1"/>
</dbReference>
<gene>
    <name evidence="1" type="ORF">KDK95_16620</name>
</gene>
<comment type="caution">
    <text evidence="1">The sequence shown here is derived from an EMBL/GenBank/DDBJ whole genome shotgun (WGS) entry which is preliminary data.</text>
</comment>
<evidence type="ECO:0000313" key="2">
    <source>
        <dbReference type="Proteomes" id="UP000676325"/>
    </source>
</evidence>
<dbReference type="EMBL" id="JAGSOH010000045">
    <property type="protein sequence ID" value="MBR7827942.1"/>
    <property type="molecule type" value="Genomic_DNA"/>
</dbReference>